<reference evidence="1" key="1">
    <citation type="journal article" date="2014" name="Int. J. Syst. Evol. Microbiol.">
        <title>Complete genome sequence of Corynebacterium casei LMG S-19264T (=DSM 44701T), isolated from a smear-ripened cheese.</title>
        <authorList>
            <consortium name="US DOE Joint Genome Institute (JGI-PGF)"/>
            <person name="Walter F."/>
            <person name="Albersmeier A."/>
            <person name="Kalinowski J."/>
            <person name="Ruckert C."/>
        </authorList>
    </citation>
    <scope>NUCLEOTIDE SEQUENCE</scope>
    <source>
        <strain evidence="1">JCM 3086</strain>
    </source>
</reference>
<gene>
    <name evidence="1" type="ORF">GCM10010121_079030</name>
</gene>
<dbReference type="AlphaFoldDB" id="A0A917P2K8"/>
<comment type="caution">
    <text evidence="1">The sequence shown here is derived from an EMBL/GenBank/DDBJ whole genome shotgun (WGS) entry which is preliminary data.</text>
</comment>
<keyword evidence="2" id="KW-1185">Reference proteome</keyword>
<evidence type="ECO:0000313" key="1">
    <source>
        <dbReference type="EMBL" id="GGJ56563.1"/>
    </source>
</evidence>
<protein>
    <submittedName>
        <fullName evidence="1">Uncharacterized protein</fullName>
    </submittedName>
</protein>
<reference evidence="1" key="2">
    <citation type="submission" date="2020-09" db="EMBL/GenBank/DDBJ databases">
        <authorList>
            <person name="Sun Q."/>
            <person name="Ohkuma M."/>
        </authorList>
    </citation>
    <scope>NUCLEOTIDE SEQUENCE</scope>
    <source>
        <strain evidence="1">JCM 3086</strain>
    </source>
</reference>
<dbReference type="EMBL" id="BMQA01000051">
    <property type="protein sequence ID" value="GGJ56563.1"/>
    <property type="molecule type" value="Genomic_DNA"/>
</dbReference>
<name>A0A917P2K8_9ACTN</name>
<sequence length="163" mass="18066">MSNTLDSNRQLDTAGMRAAASRFLGDVSVALPRYEYVQRDAQQFFRFLWQLIPQIEQLTGRTAATDAPAMAALAGVGEARRRLDLIERPGLRGEVERVTRLARSVMALCDHYDILCGVVMCLACDKPIQDGDESVPYDQISPSGRAKQAGRIHASCANTIRRR</sequence>
<evidence type="ECO:0000313" key="2">
    <source>
        <dbReference type="Proteomes" id="UP000657574"/>
    </source>
</evidence>
<dbReference type="RefSeq" id="WP_189316166.1">
    <property type="nucleotide sequence ID" value="NZ_BMQA01000051.1"/>
</dbReference>
<accession>A0A917P2K8</accession>
<organism evidence="1 2">
    <name type="scientific">Streptomyces brasiliensis</name>
    <dbReference type="NCBI Taxonomy" id="1954"/>
    <lineage>
        <taxon>Bacteria</taxon>
        <taxon>Bacillati</taxon>
        <taxon>Actinomycetota</taxon>
        <taxon>Actinomycetes</taxon>
        <taxon>Kitasatosporales</taxon>
        <taxon>Streptomycetaceae</taxon>
        <taxon>Streptomyces</taxon>
    </lineage>
</organism>
<proteinExistence type="predicted"/>
<dbReference type="Pfam" id="PF19979">
    <property type="entry name" value="DUF6415"/>
    <property type="match status" value="1"/>
</dbReference>
<dbReference type="InterPro" id="IPR046300">
    <property type="entry name" value="DUF6415"/>
</dbReference>
<dbReference type="Proteomes" id="UP000657574">
    <property type="component" value="Unassembled WGS sequence"/>
</dbReference>